<dbReference type="InterPro" id="IPR050553">
    <property type="entry name" value="Thioredoxin_ResA/DsbE_sf"/>
</dbReference>
<dbReference type="Gene3D" id="3.40.30.10">
    <property type="entry name" value="Glutaredoxin"/>
    <property type="match status" value="1"/>
</dbReference>
<organism evidence="3 4">
    <name type="scientific">Planctomicrobium piriforme</name>
    <dbReference type="NCBI Taxonomy" id="1576369"/>
    <lineage>
        <taxon>Bacteria</taxon>
        <taxon>Pseudomonadati</taxon>
        <taxon>Planctomycetota</taxon>
        <taxon>Planctomycetia</taxon>
        <taxon>Planctomycetales</taxon>
        <taxon>Planctomycetaceae</taxon>
        <taxon>Planctomicrobium</taxon>
    </lineage>
</organism>
<evidence type="ECO:0000313" key="3">
    <source>
        <dbReference type="EMBL" id="SFJ63063.1"/>
    </source>
</evidence>
<proteinExistence type="predicted"/>
<dbReference type="CDD" id="cd02966">
    <property type="entry name" value="TlpA_like_family"/>
    <property type="match status" value="1"/>
</dbReference>
<dbReference type="InterPro" id="IPR000866">
    <property type="entry name" value="AhpC/TSA"/>
</dbReference>
<dbReference type="PANTHER" id="PTHR42852:SF17">
    <property type="entry name" value="THIOREDOXIN-LIKE PROTEIN HI_1115"/>
    <property type="match status" value="1"/>
</dbReference>
<dbReference type="STRING" id="1576369.SAMN05421753_12614"/>
<protein>
    <submittedName>
        <fullName evidence="3">AhpC/TSA family protein</fullName>
    </submittedName>
</protein>
<evidence type="ECO:0000259" key="2">
    <source>
        <dbReference type="PROSITE" id="PS51352"/>
    </source>
</evidence>
<feature type="chain" id="PRO_5011710498" evidence="1">
    <location>
        <begin position="34"/>
        <end position="649"/>
    </location>
</feature>
<gene>
    <name evidence="3" type="ORF">SAMN05421753_12614</name>
</gene>
<keyword evidence="1" id="KW-0732">Signal</keyword>
<dbReference type="InterPro" id="IPR036249">
    <property type="entry name" value="Thioredoxin-like_sf"/>
</dbReference>
<feature type="signal peptide" evidence="1">
    <location>
        <begin position="1"/>
        <end position="33"/>
    </location>
</feature>
<dbReference type="InterPro" id="IPR013766">
    <property type="entry name" value="Thioredoxin_domain"/>
</dbReference>
<dbReference type="OrthoDB" id="9802923at2"/>
<evidence type="ECO:0000313" key="4">
    <source>
        <dbReference type="Proteomes" id="UP000199518"/>
    </source>
</evidence>
<dbReference type="SUPFAM" id="SSF52833">
    <property type="entry name" value="Thioredoxin-like"/>
    <property type="match status" value="1"/>
</dbReference>
<dbReference type="EMBL" id="FOQD01000026">
    <property type="protein sequence ID" value="SFJ63063.1"/>
    <property type="molecule type" value="Genomic_DNA"/>
</dbReference>
<dbReference type="Gene3D" id="2.60.40.1120">
    <property type="entry name" value="Carboxypeptidase-like, regulatory domain"/>
    <property type="match status" value="1"/>
</dbReference>
<name>A0A1I3SXG1_9PLAN</name>
<sequence>MAASQARKFCPRLYSTFSLAAVAWIFHSSVAVAQPESKDAAAVATVVQGQVTVAGTDDVVPLTKLMFAGSTDPTAQHNQYRAETGADGTYRLEYSAPAYAVLCVTLPPGYLFPSETRSNNSAFTVDMSSGLKTATKDFSVIRGPIWRLQLTNLPESLDLSKLTCAIVSDRAEVSFARINAAGVVEFTPPAESGEFRLQLQHPALPIELAEDVSLLLPEGFDPAQITQLETGSGIPTKLIDEQSRTATLRGVTGIRTGAQQTQFSVALKPLGSVRTASFKTTILDENGNPFANERTGILLLSGESSRTIKQRFQTGQDGQLEIEDITLCPESADQGDLRLRITSTTGAYGIAAFQLADDSQAVIDLGTVTLKQGRIATLTVVNSLGNPQPGATVSSYSGIAGPAMNVTDKNGNCQLHIQSGEQTISGVFGRLFGFIAVPANEEDVRVELVLSRSLDDTGTGFETAGRGMPAPQLSVAEWTDGQRRQLADFKGKVVVLYFWNKDEEHCDEQIASIDRLQQRYAGQPVVFLGVHKAGVKAADVREYMLTQDWHLPTGVDVSSDEVDGSTFLAYETAPSYIAVIGKDGRLSFNFSAIASEEVGEAIFARAATELGYKWPIEESPGADEKAGCEPCTQIFERIESQAIDAALEQ</sequence>
<evidence type="ECO:0000256" key="1">
    <source>
        <dbReference type="SAM" id="SignalP"/>
    </source>
</evidence>
<accession>A0A1I3SXG1</accession>
<dbReference type="AlphaFoldDB" id="A0A1I3SXG1"/>
<reference evidence="4" key="1">
    <citation type="submission" date="2016-10" db="EMBL/GenBank/DDBJ databases">
        <authorList>
            <person name="Varghese N."/>
            <person name="Submissions S."/>
        </authorList>
    </citation>
    <scope>NUCLEOTIDE SEQUENCE [LARGE SCALE GENOMIC DNA]</scope>
    <source>
        <strain evidence="4">DSM 26348</strain>
    </source>
</reference>
<keyword evidence="4" id="KW-1185">Reference proteome</keyword>
<dbReference type="GO" id="GO:0016491">
    <property type="term" value="F:oxidoreductase activity"/>
    <property type="evidence" value="ECO:0007669"/>
    <property type="project" value="InterPro"/>
</dbReference>
<feature type="domain" description="Thioredoxin" evidence="2">
    <location>
        <begin position="464"/>
        <end position="608"/>
    </location>
</feature>
<dbReference type="GO" id="GO:0016209">
    <property type="term" value="F:antioxidant activity"/>
    <property type="evidence" value="ECO:0007669"/>
    <property type="project" value="InterPro"/>
</dbReference>
<dbReference type="PROSITE" id="PS51352">
    <property type="entry name" value="THIOREDOXIN_2"/>
    <property type="match status" value="1"/>
</dbReference>
<dbReference type="Proteomes" id="UP000199518">
    <property type="component" value="Unassembled WGS sequence"/>
</dbReference>
<dbReference type="Pfam" id="PF00578">
    <property type="entry name" value="AhpC-TSA"/>
    <property type="match status" value="1"/>
</dbReference>
<dbReference type="PANTHER" id="PTHR42852">
    <property type="entry name" value="THIOL:DISULFIDE INTERCHANGE PROTEIN DSBE"/>
    <property type="match status" value="1"/>
</dbReference>